<dbReference type="SUPFAM" id="SSF57938">
    <property type="entry name" value="DnaJ/Hsp40 cysteine-rich domain"/>
    <property type="match status" value="1"/>
</dbReference>
<dbReference type="Pfam" id="PF16713">
    <property type="entry name" value="EAGR_box"/>
    <property type="match status" value="1"/>
</dbReference>
<feature type="compositionally biased region" description="Low complexity" evidence="2">
    <location>
        <begin position="1275"/>
        <end position="1293"/>
    </location>
</feature>
<dbReference type="InterPro" id="IPR008971">
    <property type="entry name" value="HSP40/DnaJ_pept-bd"/>
</dbReference>
<feature type="region of interest" description="Disordered" evidence="2">
    <location>
        <begin position="115"/>
        <end position="238"/>
    </location>
</feature>
<dbReference type="Pfam" id="PF00226">
    <property type="entry name" value="DnaJ"/>
    <property type="match status" value="1"/>
</dbReference>
<sequence length="1336" mass="154069">MAEKRDYYEVLEIDRDADEREIKRAFRKLAKKYHPDTNKDDPNAESLFREINEAYEVLSSPEKKERYDKYGHDGLDREGDLDFDPDIFDSFFDTINAADEFDDISFDDDWMDEEEFGKKKKKKKKDKKGGFWAKSKEASKTIETEPEIIDVGAASTTSVDEPRLFDDTPDYSEEATSSFTEEKLFDDNKDEEKLFDDNNEEKLFDDNKDESEERLFDDNVTSSVEEETQEDEDMSWTRFIGDPDYGHYDENSEWVWEGYFDDDNNFISTREDSVEEEQSEPEFVKETTAQSEEEQKTEAVEEVASEPVQEEVQKEEQSVEESTESDQDDYVSAQPETTVEQPEVEANAQEDKPEPVEEVKEEDLVKPVEEEVSSEPTEVESQEEVKEEQEDSDIAVDDDFIDSNMPEIVDFSKNKTQQISRSPFDLSFLLKNRTTEANTQEVTKPKEQTQEVNSQTNKVEETLTEKVEVTATPIDELKTQEVTKEVEEVKTKEVKSPSTQEVIIHTLKTTEQKETTKTSQITPPVVKTKEVQETKTVEFKTAPIVQTRTQEVIQPVIELKPEPTVELKTQEITQPVVENAQEVAQPTVEQATKSIKESTVELKTEESTKPIVENNTQEVTQSTVEKQIQSTLEVKIEDKPKVTPPQTVVKENPIVEIDLSKLEELKFELVEQNFEKLPVREDTNWATEYQLSEPTHTDKNWYEEENKDDLEKLLQDQAALEIEEQSKPVELEIEHKPVQELNQQKTEEISIEEVFQKQEEPKFIEEISIKELLDQESKDEKDLSDDLIDRSPVVNDVNLELTEELRKEEEYKELFDQPKDDELLVFNDDNKFLSIEELLSQNSNNASEDSQTYQKTNDIIIENNIDNISVADDQNYELVDNHKEFNNITEPTIISSNLNFKDSYVNQVESDDIIREERPNRIEYEEVDYDPLQQPVRPMHTSEEQIYDYSIKLLRKQVGVKMDDNDNSKNLAKTINDLSSFKSKLLKRLSETDSTTPQPASTKYQEPNLIQIERLNEINVVKEVEVHQVLLFNNAIKRIKYTRHTPCNHCSATGIDLSSSQPYKLCPACRNVDGNVESCMVCNRYGKLIRIACKNCLGKSYTNEAITLDIKLPITSQLNISVNYPGFGHIFPNNLKGDLTVIFKVIPSNFFTIKNNDIHVKALVDPMLASIGGIIKVPTINKLINVRIPPGTKAGDQVIIKDMGLEARYDLETKSHYDKGSLVIHVVYADINKTNDGSLSLEEVAKLPNPQVEHFNKLALREIKELKYNQQEIQQEQQNWSFQSENNQSNNNQPTDSNISQQQQQTLAFNRVLNTIKDIRTLDDIKKIREKANKNK</sequence>
<dbReference type="PANTHER" id="PTHR43096:SF48">
    <property type="entry name" value="CHAPERONE PROTEIN DNAJ"/>
    <property type="match status" value="1"/>
</dbReference>
<dbReference type="InterPro" id="IPR002939">
    <property type="entry name" value="DnaJ_C"/>
</dbReference>
<dbReference type="SUPFAM" id="SSF49493">
    <property type="entry name" value="HSP40/DnaJ peptide-binding domain"/>
    <property type="match status" value="1"/>
</dbReference>
<evidence type="ECO:0000256" key="1">
    <source>
        <dbReference type="ARBA" id="ARBA00023186"/>
    </source>
</evidence>
<feature type="compositionally biased region" description="Polar residues" evidence="2">
    <location>
        <begin position="1294"/>
        <end position="1303"/>
    </location>
</feature>
<reference evidence="4" key="1">
    <citation type="submission" date="2021-11" db="EMBL/GenBank/DDBJ databases">
        <title>Description of Mycoplasma bradburyaesp. nov.from sea birds: a tribute to a great mycoplasmologist.</title>
        <authorList>
            <person name="Ramirez A.S."/>
            <person name="Poveda C."/>
            <person name="Suarez-Perez A."/>
            <person name="Rosales R.S."/>
            <person name="Dijkman R."/>
            <person name="Feberwee A."/>
            <person name="Spergser J."/>
            <person name="Szostak M.P."/>
            <person name="Ressel L."/>
            <person name="Calabuig P."/>
            <person name="Catania S."/>
            <person name="Gobbo F."/>
            <person name="Timofte D."/>
            <person name="Poveda J.B."/>
        </authorList>
    </citation>
    <scope>NUCLEOTIDE SEQUENCE [LARGE SCALE GENOMIC DNA]</scope>
    <source>
        <strain evidence="4">T158</strain>
    </source>
</reference>
<dbReference type="InterPro" id="IPR001623">
    <property type="entry name" value="DnaJ_domain"/>
</dbReference>
<dbReference type="Gene3D" id="1.10.287.110">
    <property type="entry name" value="DnaJ domain"/>
    <property type="match status" value="1"/>
</dbReference>
<keyword evidence="5" id="KW-1185">Reference proteome</keyword>
<feature type="region of interest" description="Disordered" evidence="2">
    <location>
        <begin position="263"/>
        <end position="399"/>
    </location>
</feature>
<dbReference type="CDD" id="cd06257">
    <property type="entry name" value="DnaJ"/>
    <property type="match status" value="1"/>
</dbReference>
<dbReference type="InterPro" id="IPR036869">
    <property type="entry name" value="J_dom_sf"/>
</dbReference>
<proteinExistence type="predicted"/>
<feature type="compositionally biased region" description="Basic residues" evidence="2">
    <location>
        <begin position="118"/>
        <end position="127"/>
    </location>
</feature>
<dbReference type="Pfam" id="PF01556">
    <property type="entry name" value="DnaJ_C"/>
    <property type="match status" value="1"/>
</dbReference>
<dbReference type="NCBIfam" id="TIGR03834">
    <property type="entry name" value="EAGR_box"/>
    <property type="match status" value="1"/>
</dbReference>
<feature type="compositionally biased region" description="Acidic residues" evidence="2">
    <location>
        <begin position="318"/>
        <end position="329"/>
    </location>
</feature>
<comment type="caution">
    <text evidence="4">The sequence shown here is derived from an EMBL/GenBank/DDBJ whole genome shotgun (WGS) entry which is preliminary data.</text>
</comment>
<feature type="region of interest" description="Disordered" evidence="2">
    <location>
        <begin position="437"/>
        <end position="461"/>
    </location>
</feature>
<feature type="region of interest" description="Disordered" evidence="2">
    <location>
        <begin position="1275"/>
        <end position="1303"/>
    </location>
</feature>
<dbReference type="EMBL" id="JAJHZM010000011">
    <property type="protein sequence ID" value="MDC4181986.1"/>
    <property type="molecule type" value="Genomic_DNA"/>
</dbReference>
<accession>A0ABT5GC64</accession>
<evidence type="ECO:0000313" key="4">
    <source>
        <dbReference type="EMBL" id="MDC4181986.1"/>
    </source>
</evidence>
<dbReference type="InterPro" id="IPR053693">
    <property type="entry name" value="DnaJ-like_chaperone"/>
</dbReference>
<organism evidence="4 5">
    <name type="scientific">Mycoplasma bradburyae</name>
    <dbReference type="NCBI Taxonomy" id="2963128"/>
    <lineage>
        <taxon>Bacteria</taxon>
        <taxon>Bacillati</taxon>
        <taxon>Mycoplasmatota</taxon>
        <taxon>Mollicutes</taxon>
        <taxon>Mycoplasmataceae</taxon>
        <taxon>Mycoplasma</taxon>
    </lineage>
</organism>
<dbReference type="RefSeq" id="WP_255034949.1">
    <property type="nucleotide sequence ID" value="NZ_CP101414.1"/>
</dbReference>
<dbReference type="InterPro" id="IPR038145">
    <property type="entry name" value="EAGR_sf"/>
</dbReference>
<dbReference type="SMART" id="SM00271">
    <property type="entry name" value="DnaJ"/>
    <property type="match status" value="1"/>
</dbReference>
<feature type="domain" description="J" evidence="3">
    <location>
        <begin position="6"/>
        <end position="71"/>
    </location>
</feature>
<feature type="compositionally biased region" description="Acidic residues" evidence="2">
    <location>
        <begin position="370"/>
        <end position="399"/>
    </location>
</feature>
<protein>
    <submittedName>
        <fullName evidence="4">Terminal organelle assembly protein TopJ</fullName>
    </submittedName>
</protein>
<dbReference type="Gene3D" id="2.10.230.10">
    <property type="entry name" value="Heat shock protein DnaJ, cysteine-rich domain"/>
    <property type="match status" value="1"/>
</dbReference>
<evidence type="ECO:0000256" key="2">
    <source>
        <dbReference type="SAM" id="MobiDB-lite"/>
    </source>
</evidence>
<evidence type="ECO:0000259" key="3">
    <source>
        <dbReference type="PROSITE" id="PS50076"/>
    </source>
</evidence>
<dbReference type="Proteomes" id="UP001220940">
    <property type="component" value="Unassembled WGS sequence"/>
</dbReference>
<keyword evidence="1" id="KW-0143">Chaperone</keyword>
<dbReference type="PRINTS" id="PR00625">
    <property type="entry name" value="JDOMAIN"/>
</dbReference>
<feature type="compositionally biased region" description="Basic and acidic residues" evidence="2">
    <location>
        <begin position="349"/>
        <end position="369"/>
    </location>
</feature>
<feature type="compositionally biased region" description="Basic and acidic residues" evidence="2">
    <location>
        <begin position="134"/>
        <end position="143"/>
    </location>
</feature>
<dbReference type="Gene3D" id="2.60.260.20">
    <property type="entry name" value="Urease metallochaperone UreE, N-terminal domain"/>
    <property type="match status" value="2"/>
</dbReference>
<dbReference type="PANTHER" id="PTHR43096">
    <property type="entry name" value="DNAJ HOMOLOG 1, MITOCHONDRIAL-RELATED"/>
    <property type="match status" value="1"/>
</dbReference>
<dbReference type="NCBIfam" id="NF037946">
    <property type="entry name" value="terminal_TopJ"/>
    <property type="match status" value="2"/>
</dbReference>
<dbReference type="InterPro" id="IPR036410">
    <property type="entry name" value="HSP_DnaJ_Cys-rich_dom_sf"/>
</dbReference>
<feature type="compositionally biased region" description="Acidic residues" evidence="2">
    <location>
        <begin position="224"/>
        <end position="234"/>
    </location>
</feature>
<dbReference type="SUPFAM" id="SSF46565">
    <property type="entry name" value="Chaperone J-domain"/>
    <property type="match status" value="1"/>
</dbReference>
<evidence type="ECO:0000313" key="5">
    <source>
        <dbReference type="Proteomes" id="UP001220940"/>
    </source>
</evidence>
<gene>
    <name evidence="4" type="primary">topJ</name>
    <name evidence="4" type="ORF">LNO68_02155</name>
</gene>
<dbReference type="Gene3D" id="3.30.70.3600">
    <property type="match status" value="1"/>
</dbReference>
<feature type="compositionally biased region" description="Basic and acidic residues" evidence="2">
    <location>
        <begin position="180"/>
        <end position="217"/>
    </location>
</feature>
<dbReference type="PROSITE" id="PS50076">
    <property type="entry name" value="DNAJ_2"/>
    <property type="match status" value="1"/>
</dbReference>
<name>A0ABT5GC64_9MOLU</name>
<dbReference type="InterPro" id="IPR022466">
    <property type="entry name" value="EAGR_box"/>
</dbReference>